<dbReference type="Proteomes" id="UP001463665">
    <property type="component" value="Chromosome"/>
</dbReference>
<dbReference type="RefSeq" id="WP_345766335.1">
    <property type="nucleotide sequence ID" value="NZ_CP154834.1"/>
</dbReference>
<proteinExistence type="predicted"/>
<dbReference type="EMBL" id="CP154834">
    <property type="protein sequence ID" value="XAO74044.1"/>
    <property type="molecule type" value="Genomic_DNA"/>
</dbReference>
<keyword evidence="2" id="KW-1185">Reference proteome</keyword>
<name>A0AAU6WML3_9FLAO</name>
<sequence length="120" mass="13670">MFTKWAVPADGRSQRQAVSMPEPLRVIPLLPLITRAPFPLRSTAPVFRSSSTVTVMPLPTLWLAPNCYRSGTDTPKRCTSRCCRWPLPYWIARQRYRRPEGAAGAWLGFSFSQFSRQPCL</sequence>
<evidence type="ECO:0000313" key="2">
    <source>
        <dbReference type="Proteomes" id="UP001463665"/>
    </source>
</evidence>
<organism evidence="1 2">
    <name type="scientific">Chryseobacterium endophyticum</name>
    <dbReference type="NCBI Taxonomy" id="1854762"/>
    <lineage>
        <taxon>Bacteria</taxon>
        <taxon>Pseudomonadati</taxon>
        <taxon>Bacteroidota</taxon>
        <taxon>Flavobacteriia</taxon>
        <taxon>Flavobacteriales</taxon>
        <taxon>Weeksellaceae</taxon>
        <taxon>Chryseobacterium group</taxon>
        <taxon>Chryseobacterium</taxon>
    </lineage>
</organism>
<protein>
    <submittedName>
        <fullName evidence="1">Uncharacterized protein</fullName>
    </submittedName>
</protein>
<accession>A0AAU6WML3</accession>
<dbReference type="AlphaFoldDB" id="A0AAU6WML3"/>
<reference evidence="1 2" key="1">
    <citation type="submission" date="2024-04" db="EMBL/GenBank/DDBJ databases">
        <title>Genome sequencing and assembly of rice foliar adapted Chryseobacterium endophyticum OsEnb-ALM-A6.</title>
        <authorList>
            <person name="Kumar S."/>
            <person name="Javed M."/>
            <person name="Chouhan V."/>
            <person name="Charishma K."/>
            <person name="Patel A."/>
            <person name="Kumar M."/>
            <person name="Sahu K.P."/>
            <person name="Kumar A."/>
        </authorList>
    </citation>
    <scope>NUCLEOTIDE SEQUENCE [LARGE SCALE GENOMIC DNA]</scope>
    <source>
        <strain evidence="1 2">OsEnb-ALM-A6</strain>
    </source>
</reference>
<evidence type="ECO:0000313" key="1">
    <source>
        <dbReference type="EMBL" id="XAO74044.1"/>
    </source>
</evidence>
<gene>
    <name evidence="1" type="ORF">AAFP95_20620</name>
</gene>